<dbReference type="Pfam" id="PF13241">
    <property type="entry name" value="NAD_binding_7"/>
    <property type="match status" value="1"/>
</dbReference>
<evidence type="ECO:0000313" key="7">
    <source>
        <dbReference type="EMBL" id="UVI28133.1"/>
    </source>
</evidence>
<dbReference type="Proteomes" id="UP001057877">
    <property type="component" value="Chromosome"/>
</dbReference>
<evidence type="ECO:0000256" key="2">
    <source>
        <dbReference type="ARBA" id="ARBA00012400"/>
    </source>
</evidence>
<name>A0ABY5S3T1_9BACL</name>
<dbReference type="EC" id="1.3.1.76" evidence="2"/>
<evidence type="ECO:0000313" key="8">
    <source>
        <dbReference type="Proteomes" id="UP001057877"/>
    </source>
</evidence>
<dbReference type="PANTHER" id="PTHR35330">
    <property type="entry name" value="SIROHEME BIOSYNTHESIS PROTEIN MET8"/>
    <property type="match status" value="1"/>
</dbReference>
<evidence type="ECO:0000256" key="3">
    <source>
        <dbReference type="ARBA" id="ARBA00023002"/>
    </source>
</evidence>
<dbReference type="Gene3D" id="1.10.8.610">
    <property type="entry name" value="SirC, precorrin-2 dehydrogenase, C-terminal helical domain-like"/>
    <property type="match status" value="1"/>
</dbReference>
<dbReference type="InterPro" id="IPR028161">
    <property type="entry name" value="Met8-like"/>
</dbReference>
<comment type="pathway">
    <text evidence="1">Porphyrin-containing compound metabolism; siroheme biosynthesis; sirohydrochlorin from precorrin-2: step 1/1.</text>
</comment>
<dbReference type="SUPFAM" id="SSF75615">
    <property type="entry name" value="Siroheme synthase middle domains-like"/>
    <property type="match status" value="1"/>
</dbReference>
<dbReference type="Gene3D" id="3.40.50.720">
    <property type="entry name" value="NAD(P)-binding Rossmann-like Domain"/>
    <property type="match status" value="1"/>
</dbReference>
<dbReference type="NCBIfam" id="TIGR01470">
    <property type="entry name" value="cysG_Nterm"/>
    <property type="match status" value="1"/>
</dbReference>
<organism evidence="7 8">
    <name type="scientific">Paenibacillus spongiae</name>
    <dbReference type="NCBI Taxonomy" id="2909671"/>
    <lineage>
        <taxon>Bacteria</taxon>
        <taxon>Bacillati</taxon>
        <taxon>Bacillota</taxon>
        <taxon>Bacilli</taxon>
        <taxon>Bacillales</taxon>
        <taxon>Paenibacillaceae</taxon>
        <taxon>Paenibacillus</taxon>
    </lineage>
</organism>
<keyword evidence="4" id="KW-0520">NAD</keyword>
<comment type="catalytic activity">
    <reaction evidence="6">
        <text>precorrin-2 + NAD(+) = sirohydrochlorin + NADH + 2 H(+)</text>
        <dbReference type="Rhea" id="RHEA:15613"/>
        <dbReference type="ChEBI" id="CHEBI:15378"/>
        <dbReference type="ChEBI" id="CHEBI:57540"/>
        <dbReference type="ChEBI" id="CHEBI:57945"/>
        <dbReference type="ChEBI" id="CHEBI:58351"/>
        <dbReference type="ChEBI" id="CHEBI:58827"/>
        <dbReference type="EC" id="1.3.1.76"/>
    </reaction>
</comment>
<dbReference type="RefSeq" id="WP_258384220.1">
    <property type="nucleotide sequence ID" value="NZ_CP091430.1"/>
</dbReference>
<dbReference type="SUPFAM" id="SSF51735">
    <property type="entry name" value="NAD(P)-binding Rossmann-fold domains"/>
    <property type="match status" value="1"/>
</dbReference>
<keyword evidence="3" id="KW-0560">Oxidoreductase</keyword>
<dbReference type="InterPro" id="IPR042518">
    <property type="entry name" value="SirC_C"/>
</dbReference>
<protein>
    <recommendedName>
        <fullName evidence="2">precorrin-2 dehydrogenase</fullName>
        <ecNumber evidence="2">1.3.1.76</ecNumber>
    </recommendedName>
</protein>
<gene>
    <name evidence="7" type="ORF">L1F29_22100</name>
</gene>
<keyword evidence="5" id="KW-0627">Porphyrin biosynthesis</keyword>
<keyword evidence="8" id="KW-1185">Reference proteome</keyword>
<evidence type="ECO:0000256" key="5">
    <source>
        <dbReference type="ARBA" id="ARBA00023244"/>
    </source>
</evidence>
<evidence type="ECO:0000256" key="6">
    <source>
        <dbReference type="ARBA" id="ARBA00047561"/>
    </source>
</evidence>
<proteinExistence type="predicted"/>
<evidence type="ECO:0000256" key="4">
    <source>
        <dbReference type="ARBA" id="ARBA00023027"/>
    </source>
</evidence>
<sequence>MAGYYPLMLDLRGKTCIVVGGGPVAERKIRSLLDADAEDVRVISPTVTKGIAELARSGSIQLRLGEYLEQDIDGARLVFAATGDPDLNRCVAAAAVVRGALTNVADDSAYGDFVTPSVIRRGDLVMAVTTGGASPALASGIGRDFMARYGPDYAGKVERLRELREHVRLRLADPDERRDLLRLAAEEALAGSLDELTGSSDADRMDEWIRRLRAAADRRQT</sequence>
<accession>A0ABY5S3T1</accession>
<dbReference type="InterPro" id="IPR006367">
    <property type="entry name" value="Sirohaem_synthase_N"/>
</dbReference>
<evidence type="ECO:0000256" key="1">
    <source>
        <dbReference type="ARBA" id="ARBA00005010"/>
    </source>
</evidence>
<dbReference type="PANTHER" id="PTHR35330:SF1">
    <property type="entry name" value="SIROHEME BIOSYNTHESIS PROTEIN MET8"/>
    <property type="match status" value="1"/>
</dbReference>
<dbReference type="EMBL" id="CP091430">
    <property type="protein sequence ID" value="UVI28133.1"/>
    <property type="molecule type" value="Genomic_DNA"/>
</dbReference>
<reference evidence="7" key="1">
    <citation type="submission" date="2022-01" db="EMBL/GenBank/DDBJ databases">
        <title>Paenibacillus spongiae sp. nov., isolated from marine sponge.</title>
        <authorList>
            <person name="Li Z."/>
            <person name="Zhang M."/>
        </authorList>
    </citation>
    <scope>NUCLEOTIDE SEQUENCE</scope>
    <source>
        <strain evidence="7">PHS-Z3</strain>
    </source>
</reference>
<dbReference type="InterPro" id="IPR036291">
    <property type="entry name" value="NAD(P)-bd_dom_sf"/>
</dbReference>